<accession>A0A8S1HMN3</accession>
<comment type="cofactor">
    <cofactor evidence="1">
        <name>FMN</name>
        <dbReference type="ChEBI" id="CHEBI:58210"/>
    </cofactor>
</comment>
<comment type="cofactor">
    <cofactor evidence="2">
        <name>FAD</name>
        <dbReference type="ChEBI" id="CHEBI:57692"/>
    </cofactor>
</comment>
<feature type="region of interest" description="Disordered" evidence="12">
    <location>
        <begin position="285"/>
        <end position="318"/>
    </location>
</feature>
<dbReference type="PANTHER" id="PTHR31457:SF2">
    <property type="entry name" value="CYANOCOBALAMIN REDUCTASE _ ALKYLCOBALAMIN DEALKYLASE"/>
    <property type="match status" value="1"/>
</dbReference>
<keyword evidence="8" id="KW-0274">FAD</keyword>
<protein>
    <recommendedName>
        <fullName evidence="11">Cyanocobalamin reductase (cyanide-eliminating)</fullName>
    </recommendedName>
</protein>
<dbReference type="GO" id="GO:0005737">
    <property type="term" value="C:cytoplasm"/>
    <property type="evidence" value="ECO:0007669"/>
    <property type="project" value="UniProtKB-SubCell"/>
</dbReference>
<evidence type="ECO:0000256" key="6">
    <source>
        <dbReference type="ARBA" id="ARBA00022630"/>
    </source>
</evidence>
<evidence type="ECO:0000256" key="8">
    <source>
        <dbReference type="ARBA" id="ARBA00022827"/>
    </source>
</evidence>
<dbReference type="AlphaFoldDB" id="A0A8S1HMN3"/>
<evidence type="ECO:0000256" key="7">
    <source>
        <dbReference type="ARBA" id="ARBA00022643"/>
    </source>
</evidence>
<name>A0A8S1HMN3_9PELO</name>
<dbReference type="OrthoDB" id="409189at2759"/>
<evidence type="ECO:0000256" key="3">
    <source>
        <dbReference type="ARBA" id="ARBA00004496"/>
    </source>
</evidence>
<evidence type="ECO:0000256" key="2">
    <source>
        <dbReference type="ARBA" id="ARBA00001974"/>
    </source>
</evidence>
<dbReference type="Proteomes" id="UP000835052">
    <property type="component" value="Unassembled WGS sequence"/>
</dbReference>
<keyword evidence="14" id="KW-1185">Reference proteome</keyword>
<keyword evidence="6" id="KW-0285">Flavoprotein</keyword>
<evidence type="ECO:0000256" key="4">
    <source>
        <dbReference type="ARBA" id="ARBA00007762"/>
    </source>
</evidence>
<evidence type="ECO:0000256" key="5">
    <source>
        <dbReference type="ARBA" id="ARBA00022490"/>
    </source>
</evidence>
<organism evidence="13 14">
    <name type="scientific">Caenorhabditis auriculariae</name>
    <dbReference type="NCBI Taxonomy" id="2777116"/>
    <lineage>
        <taxon>Eukaryota</taxon>
        <taxon>Metazoa</taxon>
        <taxon>Ecdysozoa</taxon>
        <taxon>Nematoda</taxon>
        <taxon>Chromadorea</taxon>
        <taxon>Rhabditida</taxon>
        <taxon>Rhabditina</taxon>
        <taxon>Rhabditomorpha</taxon>
        <taxon>Rhabditoidea</taxon>
        <taxon>Rhabditidae</taxon>
        <taxon>Peloderinae</taxon>
        <taxon>Caenorhabditis</taxon>
    </lineage>
</organism>
<evidence type="ECO:0000256" key="11">
    <source>
        <dbReference type="ARBA" id="ARBA00031313"/>
    </source>
</evidence>
<proteinExistence type="inferred from homology"/>
<evidence type="ECO:0000256" key="1">
    <source>
        <dbReference type="ARBA" id="ARBA00001917"/>
    </source>
</evidence>
<dbReference type="EMBL" id="CAJGYM010000088">
    <property type="protein sequence ID" value="CAD6197244.1"/>
    <property type="molecule type" value="Genomic_DNA"/>
</dbReference>
<evidence type="ECO:0000256" key="10">
    <source>
        <dbReference type="ARBA" id="ARBA00023002"/>
    </source>
</evidence>
<comment type="similarity">
    <text evidence="4">Belongs to the MMACHC family.</text>
</comment>
<keyword evidence="7" id="KW-0288">FMN</keyword>
<keyword evidence="10" id="KW-0560">Oxidoreductase</keyword>
<dbReference type="GO" id="GO:0033787">
    <property type="term" value="F:cyanocobalamin reductase (cyanide-eliminating) (NADP+) activity"/>
    <property type="evidence" value="ECO:0007669"/>
    <property type="project" value="TreeGrafter"/>
</dbReference>
<keyword evidence="5" id="KW-0963">Cytoplasm</keyword>
<dbReference type="GO" id="GO:0009235">
    <property type="term" value="P:cobalamin metabolic process"/>
    <property type="evidence" value="ECO:0007669"/>
    <property type="project" value="TreeGrafter"/>
</dbReference>
<dbReference type="Pfam" id="PF16690">
    <property type="entry name" value="MMACHC"/>
    <property type="match status" value="1"/>
</dbReference>
<sequence length="318" mass="36240">MEADHKAFAIKDLVDDLLTEADGFESYMFKVGSYNAAVGAPFQLPYENDTMALLILSTPDMFDVSFRKWIVGKSQKFDTFEEMEDSISSPIQSFLDDRLYSVQEKLKEIDANHELIHDYSMTPQRRPRILMQTCGHVAGAAFYYQPAHVNDEEWPPRGKMGPNLKFIGLSLHPVFGGHFAFRSVFIFPNVKIPQFEESVPRSLLSSLNEVRTALEKFNYSWKDSGFRDFGGPKRRYSPTQMEFFGRPVSERWEVLRRVFASGEDVKNRKTMTTRATTSRLLSRLVREPARQPLGPSATSQARPGPALRRPQAKMAGPV</sequence>
<comment type="subcellular location">
    <subcellularLocation>
        <location evidence="3">Cytoplasm</location>
    </subcellularLocation>
</comment>
<comment type="caution">
    <text evidence="13">The sequence shown here is derived from an EMBL/GenBank/DDBJ whole genome shotgun (WGS) entry which is preliminary data.</text>
</comment>
<dbReference type="CDD" id="cd12959">
    <property type="entry name" value="MMACHC-like"/>
    <property type="match status" value="1"/>
</dbReference>
<evidence type="ECO:0000313" key="13">
    <source>
        <dbReference type="EMBL" id="CAD6197244.1"/>
    </source>
</evidence>
<reference evidence="13" key="1">
    <citation type="submission" date="2020-10" db="EMBL/GenBank/DDBJ databases">
        <authorList>
            <person name="Kikuchi T."/>
        </authorList>
    </citation>
    <scope>NUCLEOTIDE SEQUENCE</scope>
    <source>
        <strain evidence="13">NKZ352</strain>
    </source>
</reference>
<keyword evidence="9" id="KW-0521">NADP</keyword>
<gene>
    <name evidence="13" type="ORF">CAUJ_LOCUS13153</name>
</gene>
<dbReference type="GO" id="GO:0032451">
    <property type="term" value="F:demethylase activity"/>
    <property type="evidence" value="ECO:0007669"/>
    <property type="project" value="TreeGrafter"/>
</dbReference>
<dbReference type="InterPro" id="IPR032037">
    <property type="entry name" value="MMACHC"/>
</dbReference>
<evidence type="ECO:0000256" key="9">
    <source>
        <dbReference type="ARBA" id="ARBA00022857"/>
    </source>
</evidence>
<evidence type="ECO:0000256" key="12">
    <source>
        <dbReference type="SAM" id="MobiDB-lite"/>
    </source>
</evidence>
<dbReference type="GO" id="GO:0071949">
    <property type="term" value="F:FAD binding"/>
    <property type="evidence" value="ECO:0007669"/>
    <property type="project" value="TreeGrafter"/>
</dbReference>
<dbReference type="PANTHER" id="PTHR31457">
    <property type="entry name" value="METHYLMALONIC ACIDURIA AND HOMOCYSTINURIA TYPE C PROTEIN"/>
    <property type="match status" value="1"/>
</dbReference>
<evidence type="ECO:0000313" key="14">
    <source>
        <dbReference type="Proteomes" id="UP000835052"/>
    </source>
</evidence>